<accession>A0A813FH64</accession>
<evidence type="ECO:0000313" key="1">
    <source>
        <dbReference type="EMBL" id="CAE8588718.1"/>
    </source>
</evidence>
<sequence length="274" mass="29805">MAHRAERLYEELQTRGSERDRVRLLSAGGSTSGSSLVSTTETDYTDAQWREALRWRLGLLGPAGRCRNVTSKHGEPCDDALNAEGDHAINCMTGPVRQAVHAALADVVCEFIEEAGGQARREAYVKEFQQPTKSAFLDVWGWGAVNIPDLLVDVTWRHPMASRYLPGAARQAGHACRLAAADKEARYPASGGRAAHVFCVEGWGRLGAAGEAVLDLLAGAAAAHDRRRGRAAPSRLHRWRARIDAVVQRGLCRALEAARFGLPGEPPARRGRRS</sequence>
<protein>
    <submittedName>
        <fullName evidence="2">Uncharacterized protein</fullName>
    </submittedName>
</protein>
<reference evidence="2" key="1">
    <citation type="submission" date="2021-02" db="EMBL/GenBank/DDBJ databases">
        <authorList>
            <person name="Dougan E. K."/>
            <person name="Rhodes N."/>
            <person name="Thang M."/>
            <person name="Chan C."/>
        </authorList>
    </citation>
    <scope>NUCLEOTIDE SEQUENCE</scope>
</reference>
<proteinExistence type="predicted"/>
<keyword evidence="3" id="KW-1185">Reference proteome</keyword>
<organism evidence="2 3">
    <name type="scientific">Polarella glacialis</name>
    <name type="common">Dinoflagellate</name>
    <dbReference type="NCBI Taxonomy" id="89957"/>
    <lineage>
        <taxon>Eukaryota</taxon>
        <taxon>Sar</taxon>
        <taxon>Alveolata</taxon>
        <taxon>Dinophyceae</taxon>
        <taxon>Suessiales</taxon>
        <taxon>Suessiaceae</taxon>
        <taxon>Polarella</taxon>
    </lineage>
</organism>
<evidence type="ECO:0000313" key="2">
    <source>
        <dbReference type="EMBL" id="CAE8611251.1"/>
    </source>
</evidence>
<dbReference type="Proteomes" id="UP000654075">
    <property type="component" value="Unassembled WGS sequence"/>
</dbReference>
<gene>
    <name evidence="2" type="ORF">PGLA1383_LOCUS29056</name>
    <name evidence="1" type="ORF">PGLA1383_LOCUS7506</name>
</gene>
<name>A0A813FH64_POLGL</name>
<evidence type="ECO:0000313" key="3">
    <source>
        <dbReference type="Proteomes" id="UP000654075"/>
    </source>
</evidence>
<comment type="caution">
    <text evidence="2">The sequence shown here is derived from an EMBL/GenBank/DDBJ whole genome shotgun (WGS) entry which is preliminary data.</text>
</comment>
<dbReference type="AlphaFoldDB" id="A0A813FH64"/>
<dbReference type="EMBL" id="CAJNNV010003268">
    <property type="protein sequence ID" value="CAE8588718.1"/>
    <property type="molecule type" value="Genomic_DNA"/>
</dbReference>
<dbReference type="EMBL" id="CAJNNV010025014">
    <property type="protein sequence ID" value="CAE8611251.1"/>
    <property type="molecule type" value="Genomic_DNA"/>
</dbReference>